<keyword evidence="5" id="KW-0472">Membrane</keyword>
<protein>
    <recommendedName>
        <fullName evidence="6">Polycystin domain-containing protein</fullName>
    </recommendedName>
</protein>
<feature type="non-terminal residue" evidence="7">
    <location>
        <position position="1"/>
    </location>
</feature>
<comment type="similarity">
    <text evidence="2">Belongs to the polycystin family.</text>
</comment>
<dbReference type="Proteomes" id="UP001529510">
    <property type="component" value="Unassembled WGS sequence"/>
</dbReference>
<dbReference type="PANTHER" id="PTHR10877:SF134">
    <property type="entry name" value="POLYCYSTIN-1-LIKE PROTEIN 2"/>
    <property type="match status" value="1"/>
</dbReference>
<name>A0ABD0QNU2_CIRMR</name>
<accession>A0ABD0QNU2</accession>
<dbReference type="EMBL" id="JAMKFB020000007">
    <property type="protein sequence ID" value="KAL0187912.1"/>
    <property type="molecule type" value="Genomic_DNA"/>
</dbReference>
<feature type="non-terminal residue" evidence="7">
    <location>
        <position position="90"/>
    </location>
</feature>
<keyword evidence="8" id="KW-1185">Reference proteome</keyword>
<reference evidence="7 8" key="1">
    <citation type="submission" date="2024-05" db="EMBL/GenBank/DDBJ databases">
        <title>Genome sequencing and assembly of Indian major carp, Cirrhinus mrigala (Hamilton, 1822).</title>
        <authorList>
            <person name="Mohindra V."/>
            <person name="Chowdhury L.M."/>
            <person name="Lal K."/>
            <person name="Jena J.K."/>
        </authorList>
    </citation>
    <scope>NUCLEOTIDE SEQUENCE [LARGE SCALE GENOMIC DNA]</scope>
    <source>
        <strain evidence="7">CM1030</strain>
        <tissue evidence="7">Blood</tissue>
    </source>
</reference>
<dbReference type="PANTHER" id="PTHR10877">
    <property type="entry name" value="POLYCYSTIN FAMILY MEMBER"/>
    <property type="match status" value="1"/>
</dbReference>
<organism evidence="7 8">
    <name type="scientific">Cirrhinus mrigala</name>
    <name type="common">Mrigala</name>
    <dbReference type="NCBI Taxonomy" id="683832"/>
    <lineage>
        <taxon>Eukaryota</taxon>
        <taxon>Metazoa</taxon>
        <taxon>Chordata</taxon>
        <taxon>Craniata</taxon>
        <taxon>Vertebrata</taxon>
        <taxon>Euteleostomi</taxon>
        <taxon>Actinopterygii</taxon>
        <taxon>Neopterygii</taxon>
        <taxon>Teleostei</taxon>
        <taxon>Ostariophysi</taxon>
        <taxon>Cypriniformes</taxon>
        <taxon>Cyprinidae</taxon>
        <taxon>Labeoninae</taxon>
        <taxon>Labeonini</taxon>
        <taxon>Cirrhinus</taxon>
    </lineage>
</organism>
<evidence type="ECO:0000256" key="4">
    <source>
        <dbReference type="ARBA" id="ARBA00022989"/>
    </source>
</evidence>
<evidence type="ECO:0000256" key="3">
    <source>
        <dbReference type="ARBA" id="ARBA00022692"/>
    </source>
</evidence>
<comment type="caution">
    <text evidence="7">The sequence shown here is derived from an EMBL/GenBank/DDBJ whole genome shotgun (WGS) entry which is preliminary data.</text>
</comment>
<evidence type="ECO:0000313" key="7">
    <source>
        <dbReference type="EMBL" id="KAL0187912.1"/>
    </source>
</evidence>
<proteinExistence type="inferred from homology"/>
<dbReference type="InterPro" id="IPR046791">
    <property type="entry name" value="Polycystin_dom"/>
</dbReference>
<evidence type="ECO:0000256" key="2">
    <source>
        <dbReference type="ARBA" id="ARBA00007200"/>
    </source>
</evidence>
<feature type="domain" description="Polycystin" evidence="6">
    <location>
        <begin position="1"/>
        <end position="88"/>
    </location>
</feature>
<dbReference type="GO" id="GO:0016020">
    <property type="term" value="C:membrane"/>
    <property type="evidence" value="ECO:0007669"/>
    <property type="project" value="UniProtKB-SubCell"/>
</dbReference>
<comment type="subcellular location">
    <subcellularLocation>
        <location evidence="1">Membrane</location>
        <topology evidence="1">Multi-pass membrane protein</topology>
    </subcellularLocation>
</comment>
<gene>
    <name evidence="7" type="ORF">M9458_015011</name>
</gene>
<dbReference type="AlphaFoldDB" id="A0ABD0QNU2"/>
<sequence>VKKDSCKIAKTMQYSVPDCHAPYSWEAEDMGSYSPGWNRTKNVNGSKTVLTPWHYQTQAKLRANPVWGGLALYKGGGYVVELGPDQKNAS</sequence>
<evidence type="ECO:0000313" key="8">
    <source>
        <dbReference type="Proteomes" id="UP001529510"/>
    </source>
</evidence>
<evidence type="ECO:0000256" key="1">
    <source>
        <dbReference type="ARBA" id="ARBA00004141"/>
    </source>
</evidence>
<dbReference type="Pfam" id="PF20519">
    <property type="entry name" value="Polycystin_dom"/>
    <property type="match status" value="1"/>
</dbReference>
<keyword evidence="4" id="KW-1133">Transmembrane helix</keyword>
<keyword evidence="3" id="KW-0812">Transmembrane</keyword>
<dbReference type="InterPro" id="IPR051223">
    <property type="entry name" value="Polycystin"/>
</dbReference>
<evidence type="ECO:0000256" key="5">
    <source>
        <dbReference type="ARBA" id="ARBA00023136"/>
    </source>
</evidence>
<evidence type="ECO:0000259" key="6">
    <source>
        <dbReference type="Pfam" id="PF20519"/>
    </source>
</evidence>